<gene>
    <name evidence="2" type="ORF">WM018_09125</name>
</gene>
<dbReference type="PANTHER" id="PTHR43423">
    <property type="entry name" value="ABC TRANSPORTER I FAMILY MEMBER 17"/>
    <property type="match status" value="1"/>
</dbReference>
<proteinExistence type="predicted"/>
<keyword evidence="2" id="KW-0067">ATP-binding</keyword>
<keyword evidence="2" id="KW-0547">Nucleotide-binding</keyword>
<organism evidence="2 3">
    <name type="scientific">Acinetobacter junii</name>
    <dbReference type="NCBI Taxonomy" id="40215"/>
    <lineage>
        <taxon>Bacteria</taxon>
        <taxon>Pseudomonadati</taxon>
        <taxon>Pseudomonadota</taxon>
        <taxon>Gammaproteobacteria</taxon>
        <taxon>Moraxellales</taxon>
        <taxon>Moraxellaceae</taxon>
        <taxon>Acinetobacter</taxon>
    </lineage>
</organism>
<reference evidence="2 3" key="1">
    <citation type="submission" date="2024-03" db="EMBL/GenBank/DDBJ databases">
        <title>Cross-transmission of Acinetobacter junii carrying blaOXA-58 in a neonatal intensive care unit.</title>
        <authorList>
            <person name="Bour M."/>
            <person name="Potron A."/>
            <person name="Lecointe D."/>
        </authorList>
    </citation>
    <scope>NUCLEOTIDE SEQUENCE [LARGE SCALE GENOMIC DNA]</scope>
    <source>
        <strain evidence="2 3">21A3096 case 1</strain>
    </source>
</reference>
<evidence type="ECO:0000259" key="1">
    <source>
        <dbReference type="Pfam" id="PF00005"/>
    </source>
</evidence>
<keyword evidence="3" id="KW-1185">Reference proteome</keyword>
<accession>A0ABU8ZI71</accession>
<comment type="caution">
    <text evidence="2">The sequence shown here is derived from an EMBL/GenBank/DDBJ whole genome shotgun (WGS) entry which is preliminary data.</text>
</comment>
<evidence type="ECO:0000313" key="3">
    <source>
        <dbReference type="Proteomes" id="UP001498501"/>
    </source>
</evidence>
<name>A0ABU8ZI71_ACIJU</name>
<dbReference type="PANTHER" id="PTHR43423:SF1">
    <property type="entry name" value="ABC TRANSPORTER I FAMILY MEMBER 17"/>
    <property type="match status" value="1"/>
</dbReference>
<dbReference type="RefSeq" id="WP_227545335.1">
    <property type="nucleotide sequence ID" value="NZ_JBBMLE010000029.1"/>
</dbReference>
<dbReference type="InterPro" id="IPR003439">
    <property type="entry name" value="ABC_transporter-like_ATP-bd"/>
</dbReference>
<dbReference type="SUPFAM" id="SSF52540">
    <property type="entry name" value="P-loop containing nucleoside triphosphate hydrolases"/>
    <property type="match status" value="1"/>
</dbReference>
<dbReference type="EMBL" id="JBBMLE010000029">
    <property type="protein sequence ID" value="MEK0252666.1"/>
    <property type="molecule type" value="Genomic_DNA"/>
</dbReference>
<dbReference type="Proteomes" id="UP001498501">
    <property type="component" value="Unassembled WGS sequence"/>
</dbReference>
<dbReference type="Gene3D" id="3.40.50.300">
    <property type="entry name" value="P-loop containing nucleotide triphosphate hydrolases"/>
    <property type="match status" value="1"/>
</dbReference>
<feature type="domain" description="ABC transporter" evidence="1">
    <location>
        <begin position="22"/>
        <end position="82"/>
    </location>
</feature>
<sequence length="96" mass="10547">MDEDSTLSIKNFNLEISGKKILRSLNLKVLSQGITILMGPSGTGKSTLLRTLAGLNQGNPQLKFSGEITYNGYSLFESDKKPALVQQKINSYYTDC</sequence>
<dbReference type="Pfam" id="PF00005">
    <property type="entry name" value="ABC_tran"/>
    <property type="match status" value="1"/>
</dbReference>
<dbReference type="InterPro" id="IPR027417">
    <property type="entry name" value="P-loop_NTPase"/>
</dbReference>
<dbReference type="GO" id="GO:0005524">
    <property type="term" value="F:ATP binding"/>
    <property type="evidence" value="ECO:0007669"/>
    <property type="project" value="UniProtKB-KW"/>
</dbReference>
<evidence type="ECO:0000313" key="2">
    <source>
        <dbReference type="EMBL" id="MEK0252666.1"/>
    </source>
</evidence>
<protein>
    <submittedName>
        <fullName evidence="2">ATP-binding cassette domain-containing protein</fullName>
    </submittedName>
</protein>